<name>A0A8H2WX15_9AGAM</name>
<feature type="compositionally biased region" description="Basic and acidic residues" evidence="1">
    <location>
        <begin position="1"/>
        <end position="22"/>
    </location>
</feature>
<proteinExistence type="predicted"/>
<organism evidence="2 3">
    <name type="scientific">Rhizoctonia solani</name>
    <dbReference type="NCBI Taxonomy" id="456999"/>
    <lineage>
        <taxon>Eukaryota</taxon>
        <taxon>Fungi</taxon>
        <taxon>Dikarya</taxon>
        <taxon>Basidiomycota</taxon>
        <taxon>Agaricomycotina</taxon>
        <taxon>Agaricomycetes</taxon>
        <taxon>Cantharellales</taxon>
        <taxon>Ceratobasidiaceae</taxon>
        <taxon>Rhizoctonia</taxon>
    </lineage>
</organism>
<feature type="non-terminal residue" evidence="2">
    <location>
        <position position="1"/>
    </location>
</feature>
<feature type="compositionally biased region" description="Basic residues" evidence="1">
    <location>
        <begin position="160"/>
        <end position="171"/>
    </location>
</feature>
<sequence length="171" mass="18671">RRDNRLADKTVAKEKARNEDIGPSRNKASVAKPGPLKETGRSKARDKANAKGKGKAEEEGKGKGKGKARALAPSTSKPTVVLSDDDDLDDEPIRSVSKAVTRKPNRIDSSRETTPQVTKPAIKEPTGRSKRKKPADELVPSEESEPESEPEPEPEPELKPKRKRPCPRPVS</sequence>
<dbReference type="AlphaFoldDB" id="A0A8H2WX15"/>
<evidence type="ECO:0000256" key="1">
    <source>
        <dbReference type="SAM" id="MobiDB-lite"/>
    </source>
</evidence>
<gene>
    <name evidence="2" type="ORF">RDB_LOCUS11108</name>
</gene>
<dbReference type="Proteomes" id="UP000663888">
    <property type="component" value="Unassembled WGS sequence"/>
</dbReference>
<evidence type="ECO:0000313" key="2">
    <source>
        <dbReference type="EMBL" id="CAE6409984.1"/>
    </source>
</evidence>
<comment type="caution">
    <text evidence="2">The sequence shown here is derived from an EMBL/GenBank/DDBJ whole genome shotgun (WGS) entry which is preliminary data.</text>
</comment>
<protein>
    <submittedName>
        <fullName evidence="2">Uncharacterized protein</fullName>
    </submittedName>
</protein>
<reference evidence="2" key="1">
    <citation type="submission" date="2021-01" db="EMBL/GenBank/DDBJ databases">
        <authorList>
            <person name="Kaushik A."/>
        </authorList>
    </citation>
    <scope>NUCLEOTIDE SEQUENCE</scope>
    <source>
        <strain evidence="2">AG4-R118</strain>
    </source>
</reference>
<dbReference type="EMBL" id="CAJMWX010000248">
    <property type="protein sequence ID" value="CAE6409984.1"/>
    <property type="molecule type" value="Genomic_DNA"/>
</dbReference>
<feature type="region of interest" description="Disordered" evidence="1">
    <location>
        <begin position="1"/>
        <end position="171"/>
    </location>
</feature>
<evidence type="ECO:0000313" key="3">
    <source>
        <dbReference type="Proteomes" id="UP000663888"/>
    </source>
</evidence>
<feature type="non-terminal residue" evidence="2">
    <location>
        <position position="171"/>
    </location>
</feature>
<accession>A0A8H2WX15</accession>
<feature type="compositionally biased region" description="Basic and acidic residues" evidence="1">
    <location>
        <begin position="38"/>
        <end position="62"/>
    </location>
</feature>
<feature type="compositionally biased region" description="Acidic residues" evidence="1">
    <location>
        <begin position="139"/>
        <end position="155"/>
    </location>
</feature>